<reference evidence="1 2" key="1">
    <citation type="submission" date="2023-09" db="EMBL/GenBank/DDBJ databases">
        <authorList>
            <person name="Rey-Velasco X."/>
        </authorList>
    </citation>
    <scope>NUCLEOTIDE SEQUENCE [LARGE SCALE GENOMIC DNA]</scope>
    <source>
        <strain evidence="1 2">F260</strain>
    </source>
</reference>
<sequence>MNIKQLVVKDYLESLTEKDELNRIFPLLLESMGFEILSKPTEYLGLQEYGKDIVAVGIDEDKVKKRFYFELKGGADRNITTRNFYGKDGIQESITEATYTPFVSAYPKFQELPLKVVIVHNGVIEGGLQKTFENFLVKISKPVDNTVFERWDIARLTAMFSENLFGAYLLTDSSTTKLFNRVLVNLDTSDGVSRDFIKLIDSLFEKIEWKGYKTKIPRKWQLLFESLKLISFIIYTESKEYNNLDIAKRYLTHLVLRYWYWVLKNNLENNKKVLKHFNQVMLFFYEVLQQYFDRTLSIVQTKDGLYAENGGMSEQVGYTQRTFDYLAYLLILINMEKACFPDYDLLDARTGVYNVVQHNSVSKRPLLDIHSLVIVNTIELFIQTDDVDAAKAYLKSILATIKYRKEKSGMLPDANNSIQNVIKYTVTGTKPVYYSDSTSPLLAVLLEYIALFGLEEEYNQLRIFVKKHDITLGLFIPHHSKNSVSENLIEDKENDLEEQLFSKPLRDGYQVDTRLTKNLIDELPFEEFKEKIKKRKDEFIYEYRTDKAGYAFLKDLAHFYFHTPYFPDKWRNVTDGLLKSQG</sequence>
<dbReference type="RefSeq" id="WP_168025951.1">
    <property type="nucleotide sequence ID" value="NZ_JAVRHO010000013.1"/>
</dbReference>
<keyword evidence="2" id="KW-1185">Reference proteome</keyword>
<accession>A0ABU3CLA0</accession>
<organism evidence="1 2">
    <name type="scientific">Autumnicola lenta</name>
    <dbReference type="NCBI Taxonomy" id="3075593"/>
    <lineage>
        <taxon>Bacteria</taxon>
        <taxon>Pseudomonadati</taxon>
        <taxon>Bacteroidota</taxon>
        <taxon>Flavobacteriia</taxon>
        <taxon>Flavobacteriales</taxon>
        <taxon>Flavobacteriaceae</taxon>
        <taxon>Autumnicola</taxon>
    </lineage>
</organism>
<proteinExistence type="predicted"/>
<evidence type="ECO:0000313" key="1">
    <source>
        <dbReference type="EMBL" id="MDT0647122.1"/>
    </source>
</evidence>
<name>A0ABU3CLA0_9FLAO</name>
<gene>
    <name evidence="1" type="ORF">RM545_10520</name>
</gene>
<dbReference type="Proteomes" id="UP001245285">
    <property type="component" value="Unassembled WGS sequence"/>
</dbReference>
<evidence type="ECO:0000313" key="2">
    <source>
        <dbReference type="Proteomes" id="UP001245285"/>
    </source>
</evidence>
<comment type="caution">
    <text evidence="1">The sequence shown here is derived from an EMBL/GenBank/DDBJ whole genome shotgun (WGS) entry which is preliminary data.</text>
</comment>
<dbReference type="EMBL" id="JAVRHO010000013">
    <property type="protein sequence ID" value="MDT0647122.1"/>
    <property type="molecule type" value="Genomic_DNA"/>
</dbReference>
<protein>
    <submittedName>
        <fullName evidence="1">Uncharacterized protein</fullName>
    </submittedName>
</protein>